<dbReference type="NCBIfam" id="TIGR01640">
    <property type="entry name" value="F_box_assoc_1"/>
    <property type="match status" value="1"/>
</dbReference>
<dbReference type="Pfam" id="PF00646">
    <property type="entry name" value="F-box"/>
    <property type="match status" value="1"/>
</dbReference>
<dbReference type="CDD" id="cd22157">
    <property type="entry name" value="F-box_AtFBW1-like"/>
    <property type="match status" value="1"/>
</dbReference>
<dbReference type="InterPro" id="IPR050796">
    <property type="entry name" value="SCF_F-box_component"/>
</dbReference>
<name>A0AAE2CKX5_9LAMI</name>
<keyword evidence="3" id="KW-1185">Reference proteome</keyword>
<reference evidence="2" key="2">
    <citation type="journal article" date="2024" name="Plant">
        <title>Genomic evolution and insights into agronomic trait innovations of Sesamum species.</title>
        <authorList>
            <person name="Miao H."/>
            <person name="Wang L."/>
            <person name="Qu L."/>
            <person name="Liu H."/>
            <person name="Sun Y."/>
            <person name="Le M."/>
            <person name="Wang Q."/>
            <person name="Wei S."/>
            <person name="Zheng Y."/>
            <person name="Lin W."/>
            <person name="Duan Y."/>
            <person name="Cao H."/>
            <person name="Xiong S."/>
            <person name="Wang X."/>
            <person name="Wei L."/>
            <person name="Li C."/>
            <person name="Ma Q."/>
            <person name="Ju M."/>
            <person name="Zhao R."/>
            <person name="Li G."/>
            <person name="Mu C."/>
            <person name="Tian Q."/>
            <person name="Mei H."/>
            <person name="Zhang T."/>
            <person name="Gao T."/>
            <person name="Zhang H."/>
        </authorList>
    </citation>
    <scope>NUCLEOTIDE SEQUENCE</scope>
    <source>
        <strain evidence="2">3651</strain>
    </source>
</reference>
<dbReference type="InterPro" id="IPR006527">
    <property type="entry name" value="F-box-assoc_dom_typ1"/>
</dbReference>
<dbReference type="InterPro" id="IPR017451">
    <property type="entry name" value="F-box-assoc_interact_dom"/>
</dbReference>
<dbReference type="Pfam" id="PF07734">
    <property type="entry name" value="FBA_1"/>
    <property type="match status" value="1"/>
</dbReference>
<dbReference type="Gene3D" id="1.20.1280.50">
    <property type="match status" value="1"/>
</dbReference>
<proteinExistence type="predicted"/>
<dbReference type="EMBL" id="JACGWO010000006">
    <property type="protein sequence ID" value="KAK4425975.1"/>
    <property type="molecule type" value="Genomic_DNA"/>
</dbReference>
<dbReference type="PANTHER" id="PTHR31672:SF13">
    <property type="entry name" value="F-BOX PROTEIN CPR30-LIKE"/>
    <property type="match status" value="1"/>
</dbReference>
<sequence>MESSSCRSVHLPLELLSEVLTRLPVKSLLRFKCVSKFWVDLINTPYFISSHLHNYSKRRRRINIIQLRLQRRYNNDGCFRTLHLDSAGNQYTAEARNLTVPLYDPGDENHYVFVAGTGTCNGLLCLWLPEEPLVFWNPSTHQYRHGPILECSTNCGFGYDQNSQDYKFATMIYTIPIKFRYTCKMYSLKSGSWCYQHVFDSDSIPVGTAFVCNGAVYWAFTKGVPFEYSYRDSWRLDCLDNSLCGLFRVGEQFDVWMRKNDDWSKLFSINQSVNACSGTMSVKLLAYAEDGRKVLISKSWALHWYDIQEKTLHKIDVVHAADSTKLSESLVPL</sequence>
<reference evidence="2" key="1">
    <citation type="submission" date="2020-06" db="EMBL/GenBank/DDBJ databases">
        <authorList>
            <person name="Li T."/>
            <person name="Hu X."/>
            <person name="Zhang T."/>
            <person name="Song X."/>
            <person name="Zhang H."/>
            <person name="Dai N."/>
            <person name="Sheng W."/>
            <person name="Hou X."/>
            <person name="Wei L."/>
        </authorList>
    </citation>
    <scope>NUCLEOTIDE SEQUENCE</scope>
    <source>
        <strain evidence="2">3651</strain>
        <tissue evidence="2">Leaf</tissue>
    </source>
</reference>
<protein>
    <submittedName>
        <fullName evidence="2">F-box protein CPR1</fullName>
    </submittedName>
</protein>
<dbReference type="InterPro" id="IPR036047">
    <property type="entry name" value="F-box-like_dom_sf"/>
</dbReference>
<evidence type="ECO:0000313" key="2">
    <source>
        <dbReference type="EMBL" id="KAK4425975.1"/>
    </source>
</evidence>
<organism evidence="2 3">
    <name type="scientific">Sesamum alatum</name>
    <dbReference type="NCBI Taxonomy" id="300844"/>
    <lineage>
        <taxon>Eukaryota</taxon>
        <taxon>Viridiplantae</taxon>
        <taxon>Streptophyta</taxon>
        <taxon>Embryophyta</taxon>
        <taxon>Tracheophyta</taxon>
        <taxon>Spermatophyta</taxon>
        <taxon>Magnoliopsida</taxon>
        <taxon>eudicotyledons</taxon>
        <taxon>Gunneridae</taxon>
        <taxon>Pentapetalae</taxon>
        <taxon>asterids</taxon>
        <taxon>lamiids</taxon>
        <taxon>Lamiales</taxon>
        <taxon>Pedaliaceae</taxon>
        <taxon>Sesamum</taxon>
    </lineage>
</organism>
<dbReference type="SUPFAM" id="SSF81383">
    <property type="entry name" value="F-box domain"/>
    <property type="match status" value="1"/>
</dbReference>
<evidence type="ECO:0000313" key="3">
    <source>
        <dbReference type="Proteomes" id="UP001293254"/>
    </source>
</evidence>
<dbReference type="AlphaFoldDB" id="A0AAE2CKX5"/>
<comment type="caution">
    <text evidence="2">The sequence shown here is derived from an EMBL/GenBank/DDBJ whole genome shotgun (WGS) entry which is preliminary data.</text>
</comment>
<dbReference type="Proteomes" id="UP001293254">
    <property type="component" value="Unassembled WGS sequence"/>
</dbReference>
<dbReference type="PANTHER" id="PTHR31672">
    <property type="entry name" value="BNACNNG10540D PROTEIN"/>
    <property type="match status" value="1"/>
</dbReference>
<accession>A0AAE2CKX5</accession>
<dbReference type="PROSITE" id="PS50181">
    <property type="entry name" value="FBOX"/>
    <property type="match status" value="1"/>
</dbReference>
<dbReference type="SMART" id="SM00256">
    <property type="entry name" value="FBOX"/>
    <property type="match status" value="1"/>
</dbReference>
<feature type="domain" description="F-box" evidence="1">
    <location>
        <begin position="5"/>
        <end position="55"/>
    </location>
</feature>
<gene>
    <name evidence="2" type="ORF">Salat_1791500</name>
</gene>
<evidence type="ECO:0000259" key="1">
    <source>
        <dbReference type="PROSITE" id="PS50181"/>
    </source>
</evidence>
<dbReference type="InterPro" id="IPR001810">
    <property type="entry name" value="F-box_dom"/>
</dbReference>